<reference evidence="2" key="1">
    <citation type="submission" date="2017-07" db="EMBL/GenBank/DDBJ databases">
        <title>Taro Niue Genome Assembly and Annotation.</title>
        <authorList>
            <person name="Atibalentja N."/>
            <person name="Keating K."/>
            <person name="Fields C.J."/>
        </authorList>
    </citation>
    <scope>NUCLEOTIDE SEQUENCE</scope>
    <source>
        <strain evidence="2">Niue_2</strain>
        <tissue evidence="2">Leaf</tissue>
    </source>
</reference>
<dbReference type="InterPro" id="IPR003676">
    <property type="entry name" value="SAUR_fam"/>
</dbReference>
<dbReference type="GO" id="GO:0009733">
    <property type="term" value="P:response to auxin"/>
    <property type="evidence" value="ECO:0007669"/>
    <property type="project" value="InterPro"/>
</dbReference>
<dbReference type="Proteomes" id="UP000652761">
    <property type="component" value="Unassembled WGS sequence"/>
</dbReference>
<evidence type="ECO:0000256" key="1">
    <source>
        <dbReference type="ARBA" id="ARBA00006974"/>
    </source>
</evidence>
<dbReference type="PANTHER" id="PTHR31175">
    <property type="entry name" value="AUXIN-RESPONSIVE FAMILY PROTEIN"/>
    <property type="match status" value="1"/>
</dbReference>
<comment type="caution">
    <text evidence="2">The sequence shown here is derived from an EMBL/GenBank/DDBJ whole genome shotgun (WGS) entry which is preliminary data.</text>
</comment>
<dbReference type="Pfam" id="PF02519">
    <property type="entry name" value="Auxin_inducible"/>
    <property type="match status" value="1"/>
</dbReference>
<organism evidence="2 3">
    <name type="scientific">Colocasia esculenta</name>
    <name type="common">Wild taro</name>
    <name type="synonym">Arum esculentum</name>
    <dbReference type="NCBI Taxonomy" id="4460"/>
    <lineage>
        <taxon>Eukaryota</taxon>
        <taxon>Viridiplantae</taxon>
        <taxon>Streptophyta</taxon>
        <taxon>Embryophyta</taxon>
        <taxon>Tracheophyta</taxon>
        <taxon>Spermatophyta</taxon>
        <taxon>Magnoliopsida</taxon>
        <taxon>Liliopsida</taxon>
        <taxon>Araceae</taxon>
        <taxon>Aroideae</taxon>
        <taxon>Colocasieae</taxon>
        <taxon>Colocasia</taxon>
    </lineage>
</organism>
<sequence length="114" mass="13365">LCRWQGSGRDPVAGKKWIDAALVPDSEAHGAATPVGKECFVVYSGDRQRFEMPLSYLKSDIFTELLRMFEEVFDRASRCRADNPAVRCSLHVGLEMEIRCLYKRRWRREERRER</sequence>
<accession>A0A843TZA2</accession>
<dbReference type="OrthoDB" id="1936278at2759"/>
<keyword evidence="3" id="KW-1185">Reference proteome</keyword>
<comment type="similarity">
    <text evidence="1">Belongs to the ARG7 family.</text>
</comment>
<feature type="non-terminal residue" evidence="2">
    <location>
        <position position="1"/>
    </location>
</feature>
<dbReference type="PANTHER" id="PTHR31175:SF82">
    <property type="entry name" value="AUXIN-RESPONSIVE PROTEIN SAUR65"/>
    <property type="match status" value="1"/>
</dbReference>
<protein>
    <submittedName>
        <fullName evidence="2">Uncharacterized protein</fullName>
    </submittedName>
</protein>
<proteinExistence type="inferred from homology"/>
<dbReference type="EMBL" id="NMUH01000173">
    <property type="protein sequence ID" value="MQL73589.1"/>
    <property type="molecule type" value="Genomic_DNA"/>
</dbReference>
<dbReference type="AlphaFoldDB" id="A0A843TZA2"/>
<evidence type="ECO:0000313" key="2">
    <source>
        <dbReference type="EMBL" id="MQL73589.1"/>
    </source>
</evidence>
<evidence type="ECO:0000313" key="3">
    <source>
        <dbReference type="Proteomes" id="UP000652761"/>
    </source>
</evidence>
<gene>
    <name evidence="2" type="ORF">Taro_005941</name>
</gene>
<name>A0A843TZA2_COLES</name>